<feature type="repeat" description="TPR" evidence="1">
    <location>
        <begin position="195"/>
        <end position="228"/>
    </location>
</feature>
<feature type="repeat" description="TPR" evidence="1">
    <location>
        <begin position="161"/>
        <end position="194"/>
    </location>
</feature>
<keyword evidence="4" id="KW-1185">Reference proteome</keyword>
<proteinExistence type="predicted"/>
<evidence type="ECO:0008006" key="5">
    <source>
        <dbReference type="Google" id="ProtNLM"/>
    </source>
</evidence>
<dbReference type="KEGG" id="pmaw:MACH26_16900"/>
<sequence>MLRLLSALLVISAPTFALQEMAPETTQEEPSRSYNYYFQNAKEAYMNKRYDEATRLIQQSITESSSPTQKLDSLNAAGWIAFSKGDYQQSRQLYLDAASVENVPELYPTLEKLNHNRAILEYVVGNISAAKSLFNQSVIASTDVSQSFMRSIANDELKAQANKHVQEGVAHRFNKNFEQAIIEYDKALALMPDNAEALEYKGYAMLKTNQLEESLMTLQRAFEVDPLRLNTLINLFKVHCQLGNLEATVSIAQQNGAILSINRKNLANDKELQALCGENLNTILNVL</sequence>
<gene>
    <name evidence="3" type="ORF">MACH26_16900</name>
</gene>
<evidence type="ECO:0000313" key="3">
    <source>
        <dbReference type="EMBL" id="BDX06169.1"/>
    </source>
</evidence>
<keyword evidence="1" id="KW-0802">TPR repeat</keyword>
<protein>
    <recommendedName>
        <fullName evidence="5">Tetratricopeptide repeat protein</fullName>
    </recommendedName>
</protein>
<dbReference type="PANTHER" id="PTHR12558:SF13">
    <property type="entry name" value="CELL DIVISION CYCLE PROTEIN 27 HOMOLOG"/>
    <property type="match status" value="1"/>
</dbReference>
<dbReference type="Proteomes" id="UP001333710">
    <property type="component" value="Chromosome"/>
</dbReference>
<feature type="signal peptide" evidence="2">
    <location>
        <begin position="1"/>
        <end position="17"/>
    </location>
</feature>
<dbReference type="RefSeq" id="WP_338292201.1">
    <property type="nucleotide sequence ID" value="NZ_AP027272.1"/>
</dbReference>
<dbReference type="GO" id="GO:0051301">
    <property type="term" value="P:cell division"/>
    <property type="evidence" value="ECO:0007669"/>
    <property type="project" value="TreeGrafter"/>
</dbReference>
<dbReference type="EMBL" id="AP027272">
    <property type="protein sequence ID" value="BDX06169.1"/>
    <property type="molecule type" value="Genomic_DNA"/>
</dbReference>
<dbReference type="Pfam" id="PF13432">
    <property type="entry name" value="TPR_16"/>
    <property type="match status" value="1"/>
</dbReference>
<dbReference type="Gene3D" id="1.25.40.10">
    <property type="entry name" value="Tetratricopeptide repeat domain"/>
    <property type="match status" value="2"/>
</dbReference>
<dbReference type="SUPFAM" id="SSF48452">
    <property type="entry name" value="TPR-like"/>
    <property type="match status" value="2"/>
</dbReference>
<reference evidence="3" key="1">
    <citation type="submission" date="2023-01" db="EMBL/GenBank/DDBJ databases">
        <title>Complete genome sequence of Planctobacterium marinum strain Dej080120_11.</title>
        <authorList>
            <person name="Ueki S."/>
            <person name="Maruyama F."/>
        </authorList>
    </citation>
    <scope>NUCLEOTIDE SEQUENCE</scope>
    <source>
        <strain evidence="3">Dej080120_11</strain>
    </source>
</reference>
<evidence type="ECO:0000256" key="1">
    <source>
        <dbReference type="PROSITE-ProRule" id="PRU00339"/>
    </source>
</evidence>
<dbReference type="SMART" id="SM00028">
    <property type="entry name" value="TPR"/>
    <property type="match status" value="4"/>
</dbReference>
<evidence type="ECO:0000313" key="4">
    <source>
        <dbReference type="Proteomes" id="UP001333710"/>
    </source>
</evidence>
<evidence type="ECO:0000256" key="2">
    <source>
        <dbReference type="SAM" id="SignalP"/>
    </source>
</evidence>
<dbReference type="InterPro" id="IPR011990">
    <property type="entry name" value="TPR-like_helical_dom_sf"/>
</dbReference>
<dbReference type="PROSITE" id="PS50005">
    <property type="entry name" value="TPR"/>
    <property type="match status" value="2"/>
</dbReference>
<organism evidence="3 4">
    <name type="scientific">Planctobacterium marinum</name>
    <dbReference type="NCBI Taxonomy" id="1631968"/>
    <lineage>
        <taxon>Bacteria</taxon>
        <taxon>Pseudomonadati</taxon>
        <taxon>Pseudomonadota</taxon>
        <taxon>Gammaproteobacteria</taxon>
        <taxon>Alteromonadales</taxon>
        <taxon>Alteromonadaceae</taxon>
        <taxon>Planctobacterium</taxon>
    </lineage>
</organism>
<dbReference type="InterPro" id="IPR019734">
    <property type="entry name" value="TPR_rpt"/>
</dbReference>
<dbReference type="PANTHER" id="PTHR12558">
    <property type="entry name" value="CELL DIVISION CYCLE 16,23,27"/>
    <property type="match status" value="1"/>
</dbReference>
<accession>A0AA48KS66</accession>
<name>A0AA48KS66_9ALTE</name>
<feature type="chain" id="PRO_5041389780" description="Tetratricopeptide repeat protein" evidence="2">
    <location>
        <begin position="18"/>
        <end position="287"/>
    </location>
</feature>
<dbReference type="AlphaFoldDB" id="A0AA48KS66"/>
<keyword evidence="2" id="KW-0732">Signal</keyword>